<proteinExistence type="predicted"/>
<reference evidence="1" key="1">
    <citation type="submission" date="2018-04" db="EMBL/GenBank/DDBJ databases">
        <title>Whole genome sequencing of Hypsizygus marmoreus.</title>
        <authorList>
            <person name="Choi I.-G."/>
            <person name="Min B."/>
            <person name="Kim J.-G."/>
            <person name="Kim S."/>
            <person name="Oh Y.-L."/>
            <person name="Kong W.-S."/>
            <person name="Park H."/>
            <person name="Jeong J."/>
            <person name="Song E.-S."/>
        </authorList>
    </citation>
    <scope>NUCLEOTIDE SEQUENCE [LARGE SCALE GENOMIC DNA]</scope>
    <source>
        <strain evidence="1">51987-8</strain>
    </source>
</reference>
<evidence type="ECO:0000313" key="2">
    <source>
        <dbReference type="Proteomes" id="UP000076154"/>
    </source>
</evidence>
<keyword evidence="2" id="KW-1185">Reference proteome</keyword>
<gene>
    <name evidence="1" type="ORF">Hypma_014048</name>
</gene>
<dbReference type="Proteomes" id="UP000076154">
    <property type="component" value="Unassembled WGS sequence"/>
</dbReference>
<comment type="caution">
    <text evidence="1">The sequence shown here is derived from an EMBL/GenBank/DDBJ whole genome shotgun (WGS) entry which is preliminary data.</text>
</comment>
<accession>A0A369KAD8</accession>
<protein>
    <submittedName>
        <fullName evidence="1">Uncharacterized protein</fullName>
    </submittedName>
</protein>
<evidence type="ECO:0000313" key="1">
    <source>
        <dbReference type="EMBL" id="RDB29817.1"/>
    </source>
</evidence>
<organism evidence="1 2">
    <name type="scientific">Hypsizygus marmoreus</name>
    <name type="common">White beech mushroom</name>
    <name type="synonym">Agaricus marmoreus</name>
    <dbReference type="NCBI Taxonomy" id="39966"/>
    <lineage>
        <taxon>Eukaryota</taxon>
        <taxon>Fungi</taxon>
        <taxon>Dikarya</taxon>
        <taxon>Basidiomycota</taxon>
        <taxon>Agaricomycotina</taxon>
        <taxon>Agaricomycetes</taxon>
        <taxon>Agaricomycetidae</taxon>
        <taxon>Agaricales</taxon>
        <taxon>Tricholomatineae</taxon>
        <taxon>Lyophyllaceae</taxon>
        <taxon>Hypsizygus</taxon>
    </lineage>
</organism>
<sequence>MIEGPPFDAHGVEAPRMAKRLFDANAVAASWGDDRTSLEEEGLICMNIPGRRVMSTSRHVVHEEMLGAPAGGGRPPWIRLSHVAFHCQTTTCWSSSAVIHQPGRRLDPGGLSTIGRLVPEIGRDMGGTWGSALLATSLATSLATRRRRYSHLGGEEGNIRRMEWHVLHTYSTRRRTSLGVTGQLIKTCENVVSDETLVVQGRKRRGDWRVG</sequence>
<dbReference type="InParanoid" id="A0A369KAD8"/>
<dbReference type="EMBL" id="LUEZ02000009">
    <property type="protein sequence ID" value="RDB29817.1"/>
    <property type="molecule type" value="Genomic_DNA"/>
</dbReference>
<dbReference type="AlphaFoldDB" id="A0A369KAD8"/>
<name>A0A369KAD8_HYPMA</name>